<reference evidence="3" key="1">
    <citation type="journal article" date="2014" name="Front. Microbiol.">
        <title>High frequency of phylogenetically diverse reductive dehalogenase-homologous genes in deep subseafloor sedimentary metagenomes.</title>
        <authorList>
            <person name="Kawai M."/>
            <person name="Futagami T."/>
            <person name="Toyoda A."/>
            <person name="Takaki Y."/>
            <person name="Nishi S."/>
            <person name="Hori S."/>
            <person name="Arai W."/>
            <person name="Tsubouchi T."/>
            <person name="Morono Y."/>
            <person name="Uchiyama I."/>
            <person name="Ito T."/>
            <person name="Fujiyama A."/>
            <person name="Inagaki F."/>
            <person name="Takami H."/>
        </authorList>
    </citation>
    <scope>NUCLEOTIDE SEQUENCE</scope>
    <source>
        <strain evidence="3">Expedition CK06-06</strain>
    </source>
</reference>
<dbReference type="EMBL" id="BARS01042338">
    <property type="protein sequence ID" value="GAG41176.1"/>
    <property type="molecule type" value="Genomic_DNA"/>
</dbReference>
<keyword evidence="1" id="KW-0175">Coiled coil</keyword>
<evidence type="ECO:0000256" key="2">
    <source>
        <dbReference type="SAM" id="Phobius"/>
    </source>
</evidence>
<proteinExistence type="predicted"/>
<name>X0YX63_9ZZZZ</name>
<comment type="caution">
    <text evidence="3">The sequence shown here is derived from an EMBL/GenBank/DDBJ whole genome shotgun (WGS) entry which is preliminary data.</text>
</comment>
<keyword evidence="2" id="KW-0472">Membrane</keyword>
<feature type="coiled-coil region" evidence="1">
    <location>
        <begin position="104"/>
        <end position="163"/>
    </location>
</feature>
<keyword evidence="2" id="KW-0812">Transmembrane</keyword>
<feature type="non-terminal residue" evidence="3">
    <location>
        <position position="1"/>
    </location>
</feature>
<feature type="transmembrane region" description="Helical" evidence="2">
    <location>
        <begin position="226"/>
        <end position="250"/>
    </location>
</feature>
<evidence type="ECO:0000313" key="3">
    <source>
        <dbReference type="EMBL" id="GAG41176.1"/>
    </source>
</evidence>
<organism evidence="3">
    <name type="scientific">marine sediment metagenome</name>
    <dbReference type="NCBI Taxonomy" id="412755"/>
    <lineage>
        <taxon>unclassified sequences</taxon>
        <taxon>metagenomes</taxon>
        <taxon>ecological metagenomes</taxon>
    </lineage>
</organism>
<keyword evidence="2" id="KW-1133">Transmembrane helix</keyword>
<dbReference type="AlphaFoldDB" id="X0YX63"/>
<sequence>ARELSIAVQLKAMAETIPSRRRMAEMEQSEIEDRVRKVQPRLEDQERHRTQIVTRIRRFADGLADDVRREARPQLESLAARVLDWAKAYKPENTIGVGKMIKERKGLESQAEALMTEVAQYLSDKIEDAQSQWQKETLIPMVRRRLEELREDINKEAKRFLDSMGDIHADLSGVRPEAVDPELNEVSGLQRVLIGVGGLVAGGPVGAFIGATMGGKELLKALAVQVAIGFGLGFLGLLNPFVLVAAVIGAGS</sequence>
<evidence type="ECO:0000256" key="1">
    <source>
        <dbReference type="SAM" id="Coils"/>
    </source>
</evidence>
<feature type="transmembrane region" description="Helical" evidence="2">
    <location>
        <begin position="192"/>
        <end position="214"/>
    </location>
</feature>
<accession>X0YX63</accession>
<gene>
    <name evidence="3" type="ORF">S01H1_64240</name>
</gene>
<protein>
    <submittedName>
        <fullName evidence="3">Uncharacterized protein</fullName>
    </submittedName>
</protein>
<feature type="non-terminal residue" evidence="3">
    <location>
        <position position="252"/>
    </location>
</feature>